<dbReference type="PANTHER" id="PTHR36204">
    <property type="entry name" value="N-ACETYLMANNOSAMINE-6-PHOSPHATE 2-EPIMERASE-RELATED"/>
    <property type="match status" value="1"/>
</dbReference>
<dbReference type="SUPFAM" id="SSF51366">
    <property type="entry name" value="Ribulose-phoshate binding barrel"/>
    <property type="match status" value="1"/>
</dbReference>
<dbReference type="GO" id="GO:0005829">
    <property type="term" value="C:cytosol"/>
    <property type="evidence" value="ECO:0007669"/>
    <property type="project" value="TreeGrafter"/>
</dbReference>
<dbReference type="AlphaFoldDB" id="A0A402CRJ2"/>
<dbReference type="CDD" id="cd04729">
    <property type="entry name" value="NanE"/>
    <property type="match status" value="1"/>
</dbReference>
<dbReference type="GO" id="GO:0019262">
    <property type="term" value="P:N-acetylneuraminate catabolic process"/>
    <property type="evidence" value="ECO:0007669"/>
    <property type="project" value="UniProtKB-UniRule"/>
</dbReference>
<evidence type="ECO:0000256" key="4">
    <source>
        <dbReference type="ARBA" id="ARBA00007439"/>
    </source>
</evidence>
<dbReference type="InterPro" id="IPR013785">
    <property type="entry name" value="Aldolase_TIM"/>
</dbReference>
<comment type="similarity">
    <text evidence="4 7">Belongs to the NanE family.</text>
</comment>
<comment type="function">
    <text evidence="2 7">Converts N-acetylmannosamine-6-phosphate (ManNAc-6-P) to N-acetylglucosamine-6-phosphate (GlcNAc-6-P).</text>
</comment>
<dbReference type="GO" id="GO:0005975">
    <property type="term" value="P:carbohydrate metabolic process"/>
    <property type="evidence" value="ECO:0007669"/>
    <property type="project" value="UniProtKB-UniRule"/>
</dbReference>
<evidence type="ECO:0000313" key="9">
    <source>
        <dbReference type="Proteomes" id="UP000287394"/>
    </source>
</evidence>
<dbReference type="Pfam" id="PF04131">
    <property type="entry name" value="NanE"/>
    <property type="match status" value="1"/>
</dbReference>
<keyword evidence="5 7" id="KW-0413">Isomerase</keyword>
<evidence type="ECO:0000256" key="2">
    <source>
        <dbReference type="ARBA" id="ARBA00002147"/>
    </source>
</evidence>
<dbReference type="GO" id="GO:0047465">
    <property type="term" value="F:N-acylglucosamine-6-phosphate 2-epimerase activity"/>
    <property type="evidence" value="ECO:0007669"/>
    <property type="project" value="UniProtKB-EC"/>
</dbReference>
<dbReference type="Gene3D" id="3.20.20.70">
    <property type="entry name" value="Aldolase class I"/>
    <property type="match status" value="1"/>
</dbReference>
<evidence type="ECO:0000256" key="5">
    <source>
        <dbReference type="ARBA" id="ARBA00023235"/>
    </source>
</evidence>
<comment type="pathway">
    <text evidence="3 7">Amino-sugar metabolism; N-acetylneuraminate degradation; D-fructose 6-phosphate from N-acetylneuraminate: step 3/5.</text>
</comment>
<evidence type="ECO:0000256" key="6">
    <source>
        <dbReference type="ARBA" id="ARBA00023277"/>
    </source>
</evidence>
<dbReference type="EC" id="5.1.3.9" evidence="7"/>
<evidence type="ECO:0000256" key="3">
    <source>
        <dbReference type="ARBA" id="ARBA00005081"/>
    </source>
</evidence>
<proteinExistence type="inferred from homology"/>
<evidence type="ECO:0000256" key="7">
    <source>
        <dbReference type="HAMAP-Rule" id="MF_01235"/>
    </source>
</evidence>
<name>A0A402CRJ2_9BACT</name>
<evidence type="ECO:0000256" key="1">
    <source>
        <dbReference type="ARBA" id="ARBA00000056"/>
    </source>
</evidence>
<dbReference type="PANTHER" id="PTHR36204:SF1">
    <property type="entry name" value="N-ACETYLMANNOSAMINE-6-PHOSPHATE 2-EPIMERASE-RELATED"/>
    <property type="match status" value="1"/>
</dbReference>
<comment type="catalytic activity">
    <reaction evidence="1 7">
        <text>an N-acyl-D-glucosamine 6-phosphate = an N-acyl-D-mannosamine 6-phosphate</text>
        <dbReference type="Rhea" id="RHEA:23932"/>
        <dbReference type="ChEBI" id="CHEBI:57599"/>
        <dbReference type="ChEBI" id="CHEBI:57666"/>
        <dbReference type="EC" id="5.1.3.9"/>
    </reaction>
</comment>
<dbReference type="NCBIfam" id="NF002231">
    <property type="entry name" value="PRK01130.1"/>
    <property type="match status" value="1"/>
</dbReference>
<dbReference type="Proteomes" id="UP000287394">
    <property type="component" value="Chromosome"/>
</dbReference>
<dbReference type="HAMAP" id="MF_01235">
    <property type="entry name" value="ManNAc6P_epimer"/>
    <property type="match status" value="1"/>
</dbReference>
<dbReference type="EMBL" id="AP025739">
    <property type="protein sequence ID" value="BDI28060.1"/>
    <property type="molecule type" value="Genomic_DNA"/>
</dbReference>
<dbReference type="InterPro" id="IPR011060">
    <property type="entry name" value="RibuloseP-bd_barrel"/>
</dbReference>
<protein>
    <recommendedName>
        <fullName evidence="7">Putative N-acetylmannosamine-6-phosphate 2-epimerase</fullName>
        <ecNumber evidence="7">5.1.3.9</ecNumber>
    </recommendedName>
    <alternativeName>
        <fullName evidence="7">ManNAc-6-P epimerase</fullName>
    </alternativeName>
</protein>
<gene>
    <name evidence="7 8" type="primary">nanE</name>
    <name evidence="8" type="ORF">CCAX7_001110</name>
</gene>
<organism evidence="8 9">
    <name type="scientific">Capsulimonas corticalis</name>
    <dbReference type="NCBI Taxonomy" id="2219043"/>
    <lineage>
        <taxon>Bacteria</taxon>
        <taxon>Bacillati</taxon>
        <taxon>Armatimonadota</taxon>
        <taxon>Armatimonadia</taxon>
        <taxon>Capsulimonadales</taxon>
        <taxon>Capsulimonadaceae</taxon>
        <taxon>Capsulimonas</taxon>
    </lineage>
</organism>
<dbReference type="InterPro" id="IPR007260">
    <property type="entry name" value="NanE"/>
</dbReference>
<evidence type="ECO:0000313" key="8">
    <source>
        <dbReference type="EMBL" id="BDI28060.1"/>
    </source>
</evidence>
<sequence>MKQSPTLDNPSPNPYTDGMTISQLYSLETLNERLRGGLIVSCQALPGEALFGGEIMARLAVAAERGGAVGIRANSPVDIAAIRAVTSLPIIGLFKVDVANYDVYITPTVKDALAVAEAGADIIALDATDRPHPEGTTAEFIAAVRVATGLPVLADISTFAEGVAAQEAGAEFISTTMSGYTPYSPQLEGPDLELATRLAAELKRPLFAEGRIHTPEQARAALDAGAFAVIVGGAITRPQQITERFARAVAAGK</sequence>
<reference evidence="8 9" key="1">
    <citation type="journal article" date="2019" name="Int. J. Syst. Evol. Microbiol.">
        <title>Capsulimonas corticalis gen. nov., sp. nov., an aerobic capsulated bacterium, of a novel bacterial order, Capsulimonadales ord. nov., of the class Armatimonadia of the phylum Armatimonadetes.</title>
        <authorList>
            <person name="Li J."/>
            <person name="Kudo C."/>
            <person name="Tonouchi A."/>
        </authorList>
    </citation>
    <scope>NUCLEOTIDE SEQUENCE [LARGE SCALE GENOMIC DNA]</scope>
    <source>
        <strain evidence="8 9">AX-7</strain>
    </source>
</reference>
<dbReference type="KEGG" id="ccot:CCAX7_001110"/>
<dbReference type="FunFam" id="3.20.20.70:FF:000035">
    <property type="entry name" value="Putative N-acetylmannosamine-6-phosphate 2-epimerase"/>
    <property type="match status" value="1"/>
</dbReference>
<dbReference type="GO" id="GO:0006053">
    <property type="term" value="P:N-acetylmannosamine catabolic process"/>
    <property type="evidence" value="ECO:0007669"/>
    <property type="project" value="TreeGrafter"/>
</dbReference>
<keyword evidence="9" id="KW-1185">Reference proteome</keyword>
<keyword evidence="6 7" id="KW-0119">Carbohydrate metabolism</keyword>
<accession>A0A402CRJ2</accession>